<evidence type="ECO:0000256" key="3">
    <source>
        <dbReference type="ARBA" id="ARBA00022801"/>
    </source>
</evidence>
<organism evidence="13 14">
    <name type="scientific">Rhizopus oryzae</name>
    <name type="common">Mucormycosis agent</name>
    <name type="synonym">Rhizopus arrhizus var. delemar</name>
    <dbReference type="NCBI Taxonomy" id="64495"/>
    <lineage>
        <taxon>Eukaryota</taxon>
        <taxon>Fungi</taxon>
        <taxon>Fungi incertae sedis</taxon>
        <taxon>Mucoromycota</taxon>
        <taxon>Mucoromycotina</taxon>
        <taxon>Mucoromycetes</taxon>
        <taxon>Mucorales</taxon>
        <taxon>Mucorineae</taxon>
        <taxon>Rhizopodaceae</taxon>
        <taxon>Rhizopus</taxon>
    </lineage>
</organism>
<dbReference type="SMART" id="SM00297">
    <property type="entry name" value="BROMO"/>
    <property type="match status" value="1"/>
</dbReference>
<dbReference type="InterPro" id="IPR001487">
    <property type="entry name" value="Bromodomain"/>
</dbReference>
<dbReference type="Pfam" id="PF00439">
    <property type="entry name" value="Bromodomain"/>
    <property type="match status" value="1"/>
</dbReference>
<dbReference type="PROSITE" id="PS50014">
    <property type="entry name" value="BROMODOMAIN_2"/>
    <property type="match status" value="1"/>
</dbReference>
<keyword evidence="7" id="KW-0539">Nucleus</keyword>
<dbReference type="AlphaFoldDB" id="A0A9P7CG78"/>
<evidence type="ECO:0000256" key="1">
    <source>
        <dbReference type="ARBA" id="ARBA00004123"/>
    </source>
</evidence>
<dbReference type="Gene3D" id="3.40.50.300">
    <property type="entry name" value="P-loop containing nucleotide triphosphate hydrolases"/>
    <property type="match status" value="1"/>
</dbReference>
<dbReference type="GO" id="GO:0005634">
    <property type="term" value="C:nucleus"/>
    <property type="evidence" value="ECO:0007669"/>
    <property type="project" value="UniProtKB-SubCell"/>
</dbReference>
<dbReference type="Gene3D" id="3.40.50.10810">
    <property type="entry name" value="Tandem AAA-ATPase domain"/>
    <property type="match status" value="1"/>
</dbReference>
<comment type="subcellular location">
    <subcellularLocation>
        <location evidence="1">Nucleus</location>
    </subcellularLocation>
</comment>
<dbReference type="PROSITE" id="PS51666">
    <property type="entry name" value="QLQ"/>
    <property type="match status" value="1"/>
</dbReference>
<sequence length="1070" mass="125024">MEDSQSTVSETHILELSTLLQKIQVLLFSGATIENNTDLPQLLSSMSHLLQRQEEEATERVFSSTVFTQKQLLALKHQIMSYKLISKDLPIPFELQKEVLAPFQSEYHSPSPQLENWPFAENIDTKNNLFTFTMDPLQKINEQFGKLVNHMQHQRHALESKPLNTNYQLKAKSTTLYEKQKKTQTKLVSASRNSTTCLDTNQKYSKRKPLVNLPDKFSIHSKEQLETQESETNTNSKPIMEHFSTFISLQKKRKEHVNGISNLVIRFHNRFESHELRLRKKRMLSLKKNNEKMYLKLIEQTKRIRLNDILKQTDEFLQAITHSVFKQQKSIKKTHEFKLTNNQEHNNYYDQIHYIKETVHHPKMMTGGQLKDYQMKGLEWMISLYNNYINGILADEMGLGKTIQTIALISYLIETKKTNGPFLIIAPLSTLSNWDSEFDKWSPGIKKIAYVGKPKARKKLGLNIFSAENDCQVILTTFELATKDQQILAQVEWLYIIIDEGHRMKNINSKVSICLRKEYKSKHRLILSGTPLQNNLPELWALLNFLLPKIFQSSKSFEEWFNSPFITQGFTDQSDLNEEEQLLIIKRLHTVLRPFLLRRLKTDVEVSLPDKVEYIVKCQMSSLQLQIQNQLKAEAHVEGVINPNKLTNELIYRCSGKFEVLDRMLPKLQQTRHRVLIFFQMTKVMNIMEDYLSWKGYCFLRLDGSVKADERYTLITQFNKPSSPYFIFLLSTRAGGTGLNLQTADTVILFDSDWNPHQDLQAQGRAHRIGQTQPVHIYRFVTSNSIEEKILEVAQHKLSIDGKVIQAGKFDNRSTEKDREALLRTLLENKIMEAEKEDSQTEMSDYHLNNMLKRSDKDLEFFKQIDMEKEADMRKRLIQEDELPKEVLYIKGGKDIFDVKHMQPNNKRKMPIDQVTYSKERNSQTAKSEKSTKRICRSASVDELDLSNICDQELFYTLVSCYSEVEQCVIKDEKMGQLRKRCAAFLDIVQEDIYPLYYKIIKKPICMRDIKKRIYSGYYKSIEEFQSDFHLMFENAKAFNEESSTVYKDAEGLKKIFDAKVASYLQINKN</sequence>
<reference evidence="13" key="1">
    <citation type="journal article" date="2020" name="Microb. Genom.">
        <title>Genetic diversity of clinical and environmental Mucorales isolates obtained from an investigation of mucormycosis cases among solid organ transplant recipients.</title>
        <authorList>
            <person name="Nguyen M.H."/>
            <person name="Kaul D."/>
            <person name="Muto C."/>
            <person name="Cheng S.J."/>
            <person name="Richter R.A."/>
            <person name="Bruno V.M."/>
            <person name="Liu G."/>
            <person name="Beyhan S."/>
            <person name="Sundermann A.J."/>
            <person name="Mounaud S."/>
            <person name="Pasculle A.W."/>
            <person name="Nierman W.C."/>
            <person name="Driscoll E."/>
            <person name="Cumbie R."/>
            <person name="Clancy C.J."/>
            <person name="Dupont C.L."/>
        </authorList>
    </citation>
    <scope>NUCLEOTIDE SEQUENCE</scope>
    <source>
        <strain evidence="13">GL16</strain>
    </source>
</reference>
<evidence type="ECO:0000256" key="8">
    <source>
        <dbReference type="PROSITE-ProRule" id="PRU00035"/>
    </source>
</evidence>
<dbReference type="FunFam" id="3.40.50.10810:FF:000008">
    <property type="entry name" value="Chromatin structure-remodeling complex subunit snf21"/>
    <property type="match status" value="1"/>
</dbReference>
<dbReference type="InterPro" id="IPR001650">
    <property type="entry name" value="Helicase_C-like"/>
</dbReference>
<dbReference type="GO" id="GO:0006355">
    <property type="term" value="P:regulation of DNA-templated transcription"/>
    <property type="evidence" value="ECO:0007669"/>
    <property type="project" value="InterPro"/>
</dbReference>
<dbReference type="SUPFAM" id="SSF52540">
    <property type="entry name" value="P-loop containing nucleoside triphosphate hydrolases"/>
    <property type="match status" value="2"/>
</dbReference>
<name>A0A9P7CG78_RHIOR</name>
<dbReference type="PROSITE" id="PS51194">
    <property type="entry name" value="HELICASE_CTER"/>
    <property type="match status" value="1"/>
</dbReference>
<keyword evidence="4" id="KW-0067">ATP-binding</keyword>
<proteinExistence type="predicted"/>
<evidence type="ECO:0000256" key="5">
    <source>
        <dbReference type="ARBA" id="ARBA00023015"/>
    </source>
</evidence>
<protein>
    <submittedName>
        <fullName evidence="13">Uncharacterized protein</fullName>
    </submittedName>
</protein>
<dbReference type="Pfam" id="PF08880">
    <property type="entry name" value="QLQ"/>
    <property type="match status" value="1"/>
</dbReference>
<dbReference type="Pfam" id="PF00176">
    <property type="entry name" value="SNF2-rel_dom"/>
    <property type="match status" value="1"/>
</dbReference>
<dbReference type="GO" id="GO:0006325">
    <property type="term" value="P:chromatin organization"/>
    <property type="evidence" value="ECO:0007669"/>
    <property type="project" value="UniProtKB-ARBA"/>
</dbReference>
<keyword evidence="5" id="KW-0805">Transcription regulation</keyword>
<dbReference type="OrthoDB" id="5857104at2759"/>
<feature type="domain" description="Helicase ATP-binding" evidence="10">
    <location>
        <begin position="382"/>
        <end position="549"/>
    </location>
</feature>
<dbReference type="Gene3D" id="1.20.920.10">
    <property type="entry name" value="Bromodomain-like"/>
    <property type="match status" value="1"/>
</dbReference>
<keyword evidence="6 8" id="KW-0103">Bromodomain</keyword>
<evidence type="ECO:0000259" key="10">
    <source>
        <dbReference type="PROSITE" id="PS51192"/>
    </source>
</evidence>
<dbReference type="PANTHER" id="PTHR10799">
    <property type="entry name" value="SNF2/RAD54 HELICASE FAMILY"/>
    <property type="match status" value="1"/>
</dbReference>
<dbReference type="SMART" id="SM00490">
    <property type="entry name" value="HELICc"/>
    <property type="match status" value="1"/>
</dbReference>
<dbReference type="InterPro" id="IPR014978">
    <property type="entry name" value="Gln-Leu-Gln_QLQ"/>
</dbReference>
<dbReference type="InterPro" id="IPR014001">
    <property type="entry name" value="Helicase_ATP-bd"/>
</dbReference>
<dbReference type="GO" id="GO:0005524">
    <property type="term" value="F:ATP binding"/>
    <property type="evidence" value="ECO:0007669"/>
    <property type="project" value="InterPro"/>
</dbReference>
<keyword evidence="3" id="KW-0378">Hydrolase</keyword>
<evidence type="ECO:0000259" key="9">
    <source>
        <dbReference type="PROSITE" id="PS50014"/>
    </source>
</evidence>
<dbReference type="InterPro" id="IPR038718">
    <property type="entry name" value="SNF2-like_sf"/>
</dbReference>
<evidence type="ECO:0000259" key="12">
    <source>
        <dbReference type="PROSITE" id="PS51666"/>
    </source>
</evidence>
<dbReference type="Proteomes" id="UP000717996">
    <property type="component" value="Unassembled WGS sequence"/>
</dbReference>
<evidence type="ECO:0000256" key="2">
    <source>
        <dbReference type="ARBA" id="ARBA00022741"/>
    </source>
</evidence>
<dbReference type="InterPro" id="IPR000330">
    <property type="entry name" value="SNF2_N"/>
</dbReference>
<dbReference type="SMART" id="SM00951">
    <property type="entry name" value="QLQ"/>
    <property type="match status" value="1"/>
</dbReference>
<dbReference type="SUPFAM" id="SSF47370">
    <property type="entry name" value="Bromodomain"/>
    <property type="match status" value="1"/>
</dbReference>
<dbReference type="PROSITE" id="PS51192">
    <property type="entry name" value="HELICASE_ATP_BIND_1"/>
    <property type="match status" value="1"/>
</dbReference>
<comment type="caution">
    <text evidence="13">The sequence shown here is derived from an EMBL/GenBank/DDBJ whole genome shotgun (WGS) entry which is preliminary data.</text>
</comment>
<dbReference type="InterPro" id="IPR027417">
    <property type="entry name" value="P-loop_NTPase"/>
</dbReference>
<feature type="domain" description="QLQ" evidence="12">
    <location>
        <begin position="66"/>
        <end position="101"/>
    </location>
</feature>
<accession>A0A9P7CG78</accession>
<feature type="domain" description="Helicase C-terminal" evidence="11">
    <location>
        <begin position="660"/>
        <end position="811"/>
    </location>
</feature>
<evidence type="ECO:0000256" key="4">
    <source>
        <dbReference type="ARBA" id="ARBA00022840"/>
    </source>
</evidence>
<evidence type="ECO:0000313" key="14">
    <source>
        <dbReference type="Proteomes" id="UP000717996"/>
    </source>
</evidence>
<dbReference type="InterPro" id="IPR036427">
    <property type="entry name" value="Bromodomain-like_sf"/>
</dbReference>
<evidence type="ECO:0000313" key="13">
    <source>
        <dbReference type="EMBL" id="KAG1551611.1"/>
    </source>
</evidence>
<dbReference type="EMBL" id="JAANIT010000136">
    <property type="protein sequence ID" value="KAG1551611.1"/>
    <property type="molecule type" value="Genomic_DNA"/>
</dbReference>
<gene>
    <name evidence="13" type="ORF">G6F51_001734</name>
</gene>
<evidence type="ECO:0000256" key="7">
    <source>
        <dbReference type="ARBA" id="ARBA00023242"/>
    </source>
</evidence>
<dbReference type="GO" id="GO:0016787">
    <property type="term" value="F:hydrolase activity"/>
    <property type="evidence" value="ECO:0007669"/>
    <property type="project" value="UniProtKB-KW"/>
</dbReference>
<dbReference type="SMART" id="SM00487">
    <property type="entry name" value="DEXDc"/>
    <property type="match status" value="1"/>
</dbReference>
<keyword evidence="5" id="KW-0804">Transcription</keyword>
<dbReference type="CDD" id="cd18793">
    <property type="entry name" value="SF2_C_SNF"/>
    <property type="match status" value="1"/>
</dbReference>
<evidence type="ECO:0000256" key="6">
    <source>
        <dbReference type="ARBA" id="ARBA00023117"/>
    </source>
</evidence>
<feature type="domain" description="Bromo" evidence="9">
    <location>
        <begin position="977"/>
        <end position="1047"/>
    </location>
</feature>
<dbReference type="Pfam" id="PF00271">
    <property type="entry name" value="Helicase_C"/>
    <property type="match status" value="1"/>
</dbReference>
<keyword evidence="2" id="KW-0547">Nucleotide-binding</keyword>
<dbReference type="InterPro" id="IPR049730">
    <property type="entry name" value="SNF2/RAD54-like_C"/>
</dbReference>
<evidence type="ECO:0000259" key="11">
    <source>
        <dbReference type="PROSITE" id="PS51194"/>
    </source>
</evidence>